<dbReference type="PANTHER" id="PTHR12526:SF595">
    <property type="entry name" value="BLL5217 PROTEIN"/>
    <property type="match status" value="1"/>
</dbReference>
<sequence>MTPLRVCLVASSQHPIREPFAGGLESQTHYLARELRRRGHQVSLYAAPGSDPALGAVELDVDPFWPSDAACADVNAPPARWIAEHHAYLALMLDLAGPRGASVDVVHNNSLHHLPVAMARTLPVPVVTTLHTPPLPWLESAFQLSPETPAVAVSETCRRMWAPRVRASVVRNGVDTDRWRPGPGGGPAVWSGRITAEKAPHDAVLACRRAGVPLRLVGPVSDRDYYETCLRPLLGGDVEHLGHLAHDDLVTVVGEASVALVTPRWEEPYGLVAAEAMSCGTPVAAYDRGAIAEVVSPGAGVVVPADDVDALAEAVLRAATLPRGAVRATAVRECSLERMVDEYEAIYRSLARVGRPAA</sequence>
<dbReference type="GO" id="GO:0016757">
    <property type="term" value="F:glycosyltransferase activity"/>
    <property type="evidence" value="ECO:0007669"/>
    <property type="project" value="UniProtKB-KW"/>
</dbReference>
<keyword evidence="6" id="KW-1185">Reference proteome</keyword>
<dbReference type="EMBL" id="JACCBE010000001">
    <property type="protein sequence ID" value="NYD57439.1"/>
    <property type="molecule type" value="Genomic_DNA"/>
</dbReference>
<dbReference type="SUPFAM" id="SSF53756">
    <property type="entry name" value="UDP-Glycosyltransferase/glycogen phosphorylase"/>
    <property type="match status" value="1"/>
</dbReference>
<dbReference type="PANTHER" id="PTHR12526">
    <property type="entry name" value="GLYCOSYLTRANSFERASE"/>
    <property type="match status" value="1"/>
</dbReference>
<reference evidence="5 6" key="1">
    <citation type="submission" date="2020-07" db="EMBL/GenBank/DDBJ databases">
        <title>Sequencing the genomes of 1000 actinobacteria strains.</title>
        <authorList>
            <person name="Klenk H.-P."/>
        </authorList>
    </citation>
    <scope>NUCLEOTIDE SEQUENCE [LARGE SCALE GENOMIC DNA]</scope>
    <source>
        <strain evidence="5 6">DSM 18965</strain>
    </source>
</reference>
<feature type="domain" description="Glycosyl transferase family 1" evidence="3">
    <location>
        <begin position="191"/>
        <end position="320"/>
    </location>
</feature>
<keyword evidence="2 5" id="KW-0808">Transferase</keyword>
<evidence type="ECO:0000313" key="6">
    <source>
        <dbReference type="Proteomes" id="UP000516957"/>
    </source>
</evidence>
<evidence type="ECO:0000259" key="4">
    <source>
        <dbReference type="Pfam" id="PF13439"/>
    </source>
</evidence>
<dbReference type="Pfam" id="PF13439">
    <property type="entry name" value="Glyco_transf_4"/>
    <property type="match status" value="1"/>
</dbReference>
<gene>
    <name evidence="5" type="ORF">BKA08_001677</name>
</gene>
<name>A0A7Y9F0S8_9ACTN</name>
<dbReference type="Gene3D" id="3.40.50.2000">
    <property type="entry name" value="Glycogen Phosphorylase B"/>
    <property type="match status" value="2"/>
</dbReference>
<dbReference type="RefSeq" id="WP_179615201.1">
    <property type="nucleotide sequence ID" value="NZ_CP059163.1"/>
</dbReference>
<evidence type="ECO:0000256" key="1">
    <source>
        <dbReference type="ARBA" id="ARBA00022676"/>
    </source>
</evidence>
<comment type="caution">
    <text evidence="5">The sequence shown here is derived from an EMBL/GenBank/DDBJ whole genome shotgun (WGS) entry which is preliminary data.</text>
</comment>
<protein>
    <submittedName>
        <fullName evidence="5">Glycosyltransferase involved in cell wall biosynthesis</fullName>
    </submittedName>
</protein>
<dbReference type="AlphaFoldDB" id="A0A7Y9F0S8"/>
<dbReference type="Pfam" id="PF00534">
    <property type="entry name" value="Glycos_transf_1"/>
    <property type="match status" value="1"/>
</dbReference>
<proteinExistence type="predicted"/>
<evidence type="ECO:0000259" key="3">
    <source>
        <dbReference type="Pfam" id="PF00534"/>
    </source>
</evidence>
<dbReference type="Proteomes" id="UP000516957">
    <property type="component" value="Unassembled WGS sequence"/>
</dbReference>
<accession>A0A7Y9F0S8</accession>
<evidence type="ECO:0000313" key="5">
    <source>
        <dbReference type="EMBL" id="NYD57439.1"/>
    </source>
</evidence>
<dbReference type="InterPro" id="IPR028098">
    <property type="entry name" value="Glyco_trans_4-like_N"/>
</dbReference>
<keyword evidence="1" id="KW-0328">Glycosyltransferase</keyword>
<evidence type="ECO:0000256" key="2">
    <source>
        <dbReference type="ARBA" id="ARBA00022679"/>
    </source>
</evidence>
<organism evidence="5 6">
    <name type="scientific">Nocardioides marinisabuli</name>
    <dbReference type="NCBI Taxonomy" id="419476"/>
    <lineage>
        <taxon>Bacteria</taxon>
        <taxon>Bacillati</taxon>
        <taxon>Actinomycetota</taxon>
        <taxon>Actinomycetes</taxon>
        <taxon>Propionibacteriales</taxon>
        <taxon>Nocardioidaceae</taxon>
        <taxon>Nocardioides</taxon>
    </lineage>
</organism>
<feature type="domain" description="Glycosyltransferase subfamily 4-like N-terminal" evidence="4">
    <location>
        <begin position="22"/>
        <end position="178"/>
    </location>
</feature>
<dbReference type="InterPro" id="IPR001296">
    <property type="entry name" value="Glyco_trans_1"/>
</dbReference>